<dbReference type="AlphaFoldDB" id="A0AAE0HHN1"/>
<keyword evidence="3 6" id="KW-1133">Transmembrane helix</keyword>
<sequence length="297" mass="31715">MGRLPGGTYGYRLTTARGNLHTCQTSGHLHPWAPATPSTPPLGRIKEPTPSPGRDNSGIGRHLVVTGPRVRNAKRGGSRANGAFDSGGKNECCCSSTDLVVGILPIGGLASHLPGHSGSQISGINLITYYTAVIYRGLAMSDFMSRLLAALNGTEYFMASWPAVFLVGMITPIAFNNIGYQTYVIFAVINASMAPCTYFFYPETAYRSLEEMDNIFHKVDDGWKGVFTVVHQTKAEPRWYGRNGAPLVDYQQTDEHRRHVGEAGVVAPEKTSGEGDGSGSGSGSGGGGATKHEFKAE</sequence>
<feature type="transmembrane region" description="Helical" evidence="6">
    <location>
        <begin position="181"/>
        <end position="201"/>
    </location>
</feature>
<dbReference type="Pfam" id="PF00083">
    <property type="entry name" value="Sugar_tr"/>
    <property type="match status" value="1"/>
</dbReference>
<name>A0AAE0HHN1_9PEZI</name>
<dbReference type="InterPro" id="IPR050360">
    <property type="entry name" value="MFS_Sugar_Transporters"/>
</dbReference>
<feature type="region of interest" description="Disordered" evidence="5">
    <location>
        <begin position="27"/>
        <end position="61"/>
    </location>
</feature>
<comment type="caution">
    <text evidence="7">The sequence shown here is derived from an EMBL/GenBank/DDBJ whole genome shotgun (WGS) entry which is preliminary data.</text>
</comment>
<dbReference type="RefSeq" id="XP_062660194.1">
    <property type="nucleotide sequence ID" value="XM_062802208.1"/>
</dbReference>
<evidence type="ECO:0000313" key="7">
    <source>
        <dbReference type="EMBL" id="KAK3296680.1"/>
    </source>
</evidence>
<evidence type="ECO:0000256" key="3">
    <source>
        <dbReference type="ARBA" id="ARBA00022989"/>
    </source>
</evidence>
<reference evidence="7" key="2">
    <citation type="submission" date="2023-06" db="EMBL/GenBank/DDBJ databases">
        <authorList>
            <consortium name="Lawrence Berkeley National Laboratory"/>
            <person name="Haridas S."/>
            <person name="Hensen N."/>
            <person name="Bonometti L."/>
            <person name="Westerberg I."/>
            <person name="Brannstrom I.O."/>
            <person name="Guillou S."/>
            <person name="Cros-Aarteil S."/>
            <person name="Calhoun S."/>
            <person name="Kuo A."/>
            <person name="Mondo S."/>
            <person name="Pangilinan J."/>
            <person name="Riley R."/>
            <person name="Labutti K."/>
            <person name="Andreopoulos B."/>
            <person name="Lipzen A."/>
            <person name="Chen C."/>
            <person name="Yanf M."/>
            <person name="Daum C."/>
            <person name="Ng V."/>
            <person name="Clum A."/>
            <person name="Steindorff A."/>
            <person name="Ohm R."/>
            <person name="Martin F."/>
            <person name="Silar P."/>
            <person name="Natvig D."/>
            <person name="Lalanne C."/>
            <person name="Gautier V."/>
            <person name="Ament-Velasquez S.L."/>
            <person name="Kruys A."/>
            <person name="Hutchinson M.I."/>
            <person name="Powell A.J."/>
            <person name="Barry K."/>
            <person name="Miller A.N."/>
            <person name="Grigoriev I.V."/>
            <person name="Debuchy R."/>
            <person name="Gladieux P."/>
            <person name="Thoren M.H."/>
            <person name="Johannesson H."/>
        </authorList>
    </citation>
    <scope>NUCLEOTIDE SEQUENCE</scope>
    <source>
        <strain evidence="7">CBS 168.71</strain>
    </source>
</reference>
<accession>A0AAE0HHN1</accession>
<dbReference type="Proteomes" id="UP001278766">
    <property type="component" value="Unassembled WGS sequence"/>
</dbReference>
<dbReference type="PANTHER" id="PTHR48022:SF68">
    <property type="entry name" value="MAJOR FACILITATOR SUPERFAMILY (MFS) PROFILE DOMAIN-CONTAINING PROTEIN-RELATED"/>
    <property type="match status" value="1"/>
</dbReference>
<protein>
    <submittedName>
        <fullName evidence="7">Uncharacterized protein</fullName>
    </submittedName>
</protein>
<keyword evidence="8" id="KW-1185">Reference proteome</keyword>
<dbReference type="GO" id="GO:0016020">
    <property type="term" value="C:membrane"/>
    <property type="evidence" value="ECO:0007669"/>
    <property type="project" value="UniProtKB-SubCell"/>
</dbReference>
<reference evidence="7" key="1">
    <citation type="journal article" date="2023" name="Mol. Phylogenet. Evol.">
        <title>Genome-scale phylogeny and comparative genomics of the fungal order Sordariales.</title>
        <authorList>
            <person name="Hensen N."/>
            <person name="Bonometti L."/>
            <person name="Westerberg I."/>
            <person name="Brannstrom I.O."/>
            <person name="Guillou S."/>
            <person name="Cros-Aarteil S."/>
            <person name="Calhoun S."/>
            <person name="Haridas S."/>
            <person name="Kuo A."/>
            <person name="Mondo S."/>
            <person name="Pangilinan J."/>
            <person name="Riley R."/>
            <person name="LaButti K."/>
            <person name="Andreopoulos B."/>
            <person name="Lipzen A."/>
            <person name="Chen C."/>
            <person name="Yan M."/>
            <person name="Daum C."/>
            <person name="Ng V."/>
            <person name="Clum A."/>
            <person name="Steindorff A."/>
            <person name="Ohm R.A."/>
            <person name="Martin F."/>
            <person name="Silar P."/>
            <person name="Natvig D.O."/>
            <person name="Lalanne C."/>
            <person name="Gautier V."/>
            <person name="Ament-Velasquez S.L."/>
            <person name="Kruys A."/>
            <person name="Hutchinson M.I."/>
            <person name="Powell A.J."/>
            <person name="Barry K."/>
            <person name="Miller A.N."/>
            <person name="Grigoriev I.V."/>
            <person name="Debuchy R."/>
            <person name="Gladieux P."/>
            <person name="Hiltunen Thoren M."/>
            <person name="Johannesson H."/>
        </authorList>
    </citation>
    <scope>NUCLEOTIDE SEQUENCE</scope>
    <source>
        <strain evidence="7">CBS 168.71</strain>
    </source>
</reference>
<keyword evidence="4 6" id="KW-0472">Membrane</keyword>
<evidence type="ECO:0000256" key="1">
    <source>
        <dbReference type="ARBA" id="ARBA00004141"/>
    </source>
</evidence>
<proteinExistence type="predicted"/>
<dbReference type="GeneID" id="87839156"/>
<dbReference type="PANTHER" id="PTHR48022">
    <property type="entry name" value="PLASTIDIC GLUCOSE TRANSPORTER 4"/>
    <property type="match status" value="1"/>
</dbReference>
<evidence type="ECO:0000256" key="5">
    <source>
        <dbReference type="SAM" id="MobiDB-lite"/>
    </source>
</evidence>
<evidence type="ECO:0000256" key="6">
    <source>
        <dbReference type="SAM" id="Phobius"/>
    </source>
</evidence>
<dbReference type="EMBL" id="JAUEPN010000003">
    <property type="protein sequence ID" value="KAK3296680.1"/>
    <property type="molecule type" value="Genomic_DNA"/>
</dbReference>
<evidence type="ECO:0000256" key="4">
    <source>
        <dbReference type="ARBA" id="ARBA00023136"/>
    </source>
</evidence>
<feature type="transmembrane region" description="Helical" evidence="6">
    <location>
        <begin position="156"/>
        <end position="175"/>
    </location>
</feature>
<gene>
    <name evidence="7" type="ORF">B0H64DRAFT_372122</name>
</gene>
<feature type="compositionally biased region" description="Gly residues" evidence="5">
    <location>
        <begin position="274"/>
        <end position="289"/>
    </location>
</feature>
<evidence type="ECO:0000313" key="8">
    <source>
        <dbReference type="Proteomes" id="UP001278766"/>
    </source>
</evidence>
<keyword evidence="2 6" id="KW-0812">Transmembrane</keyword>
<feature type="region of interest" description="Disordered" evidence="5">
    <location>
        <begin position="259"/>
        <end position="297"/>
    </location>
</feature>
<dbReference type="SUPFAM" id="SSF103473">
    <property type="entry name" value="MFS general substrate transporter"/>
    <property type="match status" value="1"/>
</dbReference>
<comment type="subcellular location">
    <subcellularLocation>
        <location evidence="1">Membrane</location>
        <topology evidence="1">Multi-pass membrane protein</topology>
    </subcellularLocation>
</comment>
<dbReference type="InterPro" id="IPR036259">
    <property type="entry name" value="MFS_trans_sf"/>
</dbReference>
<dbReference type="Gene3D" id="1.20.1250.20">
    <property type="entry name" value="MFS general substrate transporter like domains"/>
    <property type="match status" value="1"/>
</dbReference>
<organism evidence="7 8">
    <name type="scientific">Chaetomium fimeti</name>
    <dbReference type="NCBI Taxonomy" id="1854472"/>
    <lineage>
        <taxon>Eukaryota</taxon>
        <taxon>Fungi</taxon>
        <taxon>Dikarya</taxon>
        <taxon>Ascomycota</taxon>
        <taxon>Pezizomycotina</taxon>
        <taxon>Sordariomycetes</taxon>
        <taxon>Sordariomycetidae</taxon>
        <taxon>Sordariales</taxon>
        <taxon>Chaetomiaceae</taxon>
        <taxon>Chaetomium</taxon>
    </lineage>
</organism>
<dbReference type="InterPro" id="IPR005828">
    <property type="entry name" value="MFS_sugar_transport-like"/>
</dbReference>
<dbReference type="GO" id="GO:0005351">
    <property type="term" value="F:carbohydrate:proton symporter activity"/>
    <property type="evidence" value="ECO:0007669"/>
    <property type="project" value="TreeGrafter"/>
</dbReference>
<evidence type="ECO:0000256" key="2">
    <source>
        <dbReference type="ARBA" id="ARBA00022692"/>
    </source>
</evidence>